<accession>A0ABW4AR25</accession>
<dbReference type="EMBL" id="JBHTMK010000060">
    <property type="protein sequence ID" value="MFD1372710.1"/>
    <property type="molecule type" value="Genomic_DNA"/>
</dbReference>
<proteinExistence type="predicted"/>
<evidence type="ECO:0000259" key="1">
    <source>
        <dbReference type="SMART" id="SM00306"/>
    </source>
</evidence>
<organism evidence="2 3">
    <name type="scientific">Actinoplanes sichuanensis</name>
    <dbReference type="NCBI Taxonomy" id="512349"/>
    <lineage>
        <taxon>Bacteria</taxon>
        <taxon>Bacillati</taxon>
        <taxon>Actinomycetota</taxon>
        <taxon>Actinomycetes</taxon>
        <taxon>Micromonosporales</taxon>
        <taxon>Micromonosporaceae</taxon>
        <taxon>Actinoplanes</taxon>
    </lineage>
</organism>
<comment type="caution">
    <text evidence="2">The sequence shown here is derived from an EMBL/GenBank/DDBJ whole genome shotgun (WGS) entry which is preliminary data.</text>
</comment>
<dbReference type="SMART" id="SM00306">
    <property type="entry name" value="HintN"/>
    <property type="match status" value="1"/>
</dbReference>
<evidence type="ECO:0000313" key="3">
    <source>
        <dbReference type="Proteomes" id="UP001597183"/>
    </source>
</evidence>
<keyword evidence="3" id="KW-1185">Reference proteome</keyword>
<name>A0ABW4AR25_9ACTN</name>
<protein>
    <submittedName>
        <fullName evidence="2">Polymorphic toxin-type HINT domain-containing protein</fullName>
    </submittedName>
</protein>
<dbReference type="CDD" id="cd20745">
    <property type="entry name" value="FIX_RhsA_AHH_HNH-like"/>
    <property type="match status" value="1"/>
</dbReference>
<dbReference type="Proteomes" id="UP001597183">
    <property type="component" value="Unassembled WGS sequence"/>
</dbReference>
<dbReference type="Gene3D" id="2.170.16.10">
    <property type="entry name" value="Hedgehog/Intein (Hint) domain"/>
    <property type="match status" value="1"/>
</dbReference>
<dbReference type="CDD" id="cd00081">
    <property type="entry name" value="Hint"/>
    <property type="match status" value="1"/>
</dbReference>
<dbReference type="SUPFAM" id="SSF51294">
    <property type="entry name" value="Hedgehog/intein (Hint) domain"/>
    <property type="match status" value="1"/>
</dbReference>
<evidence type="ECO:0000313" key="2">
    <source>
        <dbReference type="EMBL" id="MFD1372710.1"/>
    </source>
</evidence>
<gene>
    <name evidence="2" type="ORF">ACFQ5G_45925</name>
</gene>
<feature type="non-terminal residue" evidence="2">
    <location>
        <position position="1"/>
    </location>
</feature>
<dbReference type="RefSeq" id="WP_378079194.1">
    <property type="nucleotide sequence ID" value="NZ_JBHTMK010000060.1"/>
</dbReference>
<dbReference type="InterPro" id="IPR036844">
    <property type="entry name" value="Hint_dom_sf"/>
</dbReference>
<feature type="domain" description="Hint" evidence="1">
    <location>
        <begin position="225"/>
        <end position="341"/>
    </location>
</feature>
<dbReference type="InterPro" id="IPR003587">
    <property type="entry name" value="Hint_dom_N"/>
</dbReference>
<sequence length="479" mass="49705">SAADAKAAAAAADRSADAAAGSAASAAASAQTAASSAAAAAWDATNAVASAVQAGLDAGKAAQAGLEAAKAEAALRMKELMESRGSDEYQRLRCLGPNISSYCRMVRAQALDAIKNPLRCGFNPHSEGCKLLGEVGQKLEETYQAAVIVLQIGLALCGLVPAVGEACDLLDGAISAAQGDWVGAGLSATSLIPGLGMASGGVKLVDKLRELKRLFDKVGAACGGGNSFTPDTLVLLGDGGTKPIREIRVGDEVLASDPVRGVTEPKPVTALITGSGDKDLVDVSIGDGTVTATAAHRFWSAERRDWVAASRLGSGQWLRDGSGRWVQVASAEPRRRAATVHNLTVADLHTYYVLAGRTPVLVHNDGAGLCDDAIKAALGGIDRLNHAWRHLQEAGIVTGNWSQATSPDKLRAILGPILKNPVKRFVPTHTQGDAVEIMVGQHNGRWIAVQVWTAGNRKGEMATAYEPTPDQLRNWGVIP</sequence>
<dbReference type="Pfam" id="PF07591">
    <property type="entry name" value="PT-HINT"/>
    <property type="match status" value="1"/>
</dbReference>
<reference evidence="3" key="1">
    <citation type="journal article" date="2019" name="Int. J. Syst. Evol. Microbiol.">
        <title>The Global Catalogue of Microorganisms (GCM) 10K type strain sequencing project: providing services to taxonomists for standard genome sequencing and annotation.</title>
        <authorList>
            <consortium name="The Broad Institute Genomics Platform"/>
            <consortium name="The Broad Institute Genome Sequencing Center for Infectious Disease"/>
            <person name="Wu L."/>
            <person name="Ma J."/>
        </authorList>
    </citation>
    <scope>NUCLEOTIDE SEQUENCE [LARGE SCALE GENOMIC DNA]</scope>
    <source>
        <strain evidence="3">CCM 7526</strain>
    </source>
</reference>